<evidence type="ECO:0000313" key="4">
    <source>
        <dbReference type="Proteomes" id="UP000724149"/>
    </source>
</evidence>
<gene>
    <name evidence="3" type="ORF">H9X81_06315</name>
</gene>
<keyword evidence="2" id="KW-0732">Signal</keyword>
<proteinExistence type="predicted"/>
<protein>
    <recommendedName>
        <fullName evidence="5">Carboxypeptidase regulatory-like domain-containing protein</fullName>
    </recommendedName>
</protein>
<dbReference type="EMBL" id="JACSNR010000005">
    <property type="protein sequence ID" value="MBM6923300.1"/>
    <property type="molecule type" value="Genomic_DNA"/>
</dbReference>
<reference evidence="3 4" key="1">
    <citation type="journal article" date="2021" name="Sci. Rep.">
        <title>The distribution of antibiotic resistance genes in chicken gut microbiota commensals.</title>
        <authorList>
            <person name="Juricova H."/>
            <person name="Matiasovicova J."/>
            <person name="Kubasova T."/>
            <person name="Cejkova D."/>
            <person name="Rychlik I."/>
        </authorList>
    </citation>
    <scope>NUCLEOTIDE SEQUENCE [LARGE SCALE GENOMIC DNA]</scope>
    <source>
        <strain evidence="3 4">An564</strain>
    </source>
</reference>
<feature type="signal peptide" evidence="2">
    <location>
        <begin position="1"/>
        <end position="18"/>
    </location>
</feature>
<sequence>MSTAVFLAICLLFGSAFSEPQSPEAQAPVPEEPARTAESETGKVAPDVGIGSEEPEYRLEFHDPEHTAAEYQSRYPEGIIRFEVVDSNGSPVQNARLGFTTEEEYRWNARQNAENGTDYSPSEYFAVRIDGTGTARAGLIALDGSGAQVVEGLPRKLEVRVTQRASDGTQTDSTQWVTLTWENTVPAFKLQIDQPNLYAGYAETEGRVCLRLTRNGEPAANMFVELQNADQKNFDVYGGLSLDSYTGFTDASGVLYLTQVPAGTYWVNAGTIAKQSRVASIEVTGESCGFDLELEG</sequence>
<feature type="chain" id="PRO_5045954053" description="Carboxypeptidase regulatory-like domain-containing protein" evidence="2">
    <location>
        <begin position="19"/>
        <end position="296"/>
    </location>
</feature>
<evidence type="ECO:0000256" key="2">
    <source>
        <dbReference type="SAM" id="SignalP"/>
    </source>
</evidence>
<evidence type="ECO:0000313" key="3">
    <source>
        <dbReference type="EMBL" id="MBM6923300.1"/>
    </source>
</evidence>
<evidence type="ECO:0000256" key="1">
    <source>
        <dbReference type="SAM" id="MobiDB-lite"/>
    </source>
</evidence>
<dbReference type="RefSeq" id="WP_204720653.1">
    <property type="nucleotide sequence ID" value="NZ_JACSNR010000005.1"/>
</dbReference>
<comment type="caution">
    <text evidence="3">The sequence shown here is derived from an EMBL/GenBank/DDBJ whole genome shotgun (WGS) entry which is preliminary data.</text>
</comment>
<feature type="compositionally biased region" description="Basic and acidic residues" evidence="1">
    <location>
        <begin position="32"/>
        <end position="41"/>
    </location>
</feature>
<feature type="region of interest" description="Disordered" evidence="1">
    <location>
        <begin position="20"/>
        <end position="50"/>
    </location>
</feature>
<name>A0ABS2GP97_9FIRM</name>
<feature type="compositionally biased region" description="Low complexity" evidence="1">
    <location>
        <begin position="20"/>
        <end position="29"/>
    </location>
</feature>
<keyword evidence="4" id="KW-1185">Reference proteome</keyword>
<accession>A0ABS2GP97</accession>
<dbReference type="Proteomes" id="UP000724149">
    <property type="component" value="Unassembled WGS sequence"/>
</dbReference>
<evidence type="ECO:0008006" key="5">
    <source>
        <dbReference type="Google" id="ProtNLM"/>
    </source>
</evidence>
<organism evidence="3 4">
    <name type="scientific">Hydrogenoanaerobacterium saccharovorans</name>
    <dbReference type="NCBI Taxonomy" id="474960"/>
    <lineage>
        <taxon>Bacteria</taxon>
        <taxon>Bacillati</taxon>
        <taxon>Bacillota</taxon>
        <taxon>Clostridia</taxon>
        <taxon>Eubacteriales</taxon>
        <taxon>Oscillospiraceae</taxon>
        <taxon>Hydrogenoanaerobacterium</taxon>
    </lineage>
</organism>